<dbReference type="AlphaFoldDB" id="A0AAW2LRK8"/>
<evidence type="ECO:0000259" key="11">
    <source>
        <dbReference type="Pfam" id="PF00999"/>
    </source>
</evidence>
<feature type="transmembrane region" description="Helical" evidence="10">
    <location>
        <begin position="102"/>
        <end position="118"/>
    </location>
</feature>
<dbReference type="Gene3D" id="1.20.1530.20">
    <property type="match status" value="1"/>
</dbReference>
<feature type="transmembrane region" description="Helical" evidence="10">
    <location>
        <begin position="130"/>
        <end position="152"/>
    </location>
</feature>
<feature type="transmembrane region" description="Helical" evidence="10">
    <location>
        <begin position="34"/>
        <end position="53"/>
    </location>
</feature>
<evidence type="ECO:0000256" key="2">
    <source>
        <dbReference type="ARBA" id="ARBA00022448"/>
    </source>
</evidence>
<evidence type="ECO:0000256" key="10">
    <source>
        <dbReference type="SAM" id="Phobius"/>
    </source>
</evidence>
<feature type="transmembrane region" description="Helical" evidence="10">
    <location>
        <begin position="164"/>
        <end position="186"/>
    </location>
</feature>
<dbReference type="GO" id="GO:0006885">
    <property type="term" value="P:regulation of pH"/>
    <property type="evidence" value="ECO:0007669"/>
    <property type="project" value="TreeGrafter"/>
</dbReference>
<evidence type="ECO:0000256" key="9">
    <source>
        <dbReference type="ARBA" id="ARBA00038341"/>
    </source>
</evidence>
<keyword evidence="8 10" id="KW-0472">Membrane</keyword>
<keyword evidence="6 10" id="KW-1133">Transmembrane helix</keyword>
<dbReference type="PANTHER" id="PTHR32468:SF35">
    <property type="entry name" value="CATION_H+ EXCHANGER DOMAIN-CONTAINING PROTEIN"/>
    <property type="match status" value="1"/>
</dbReference>
<dbReference type="PANTHER" id="PTHR32468">
    <property type="entry name" value="CATION/H + ANTIPORTER"/>
    <property type="match status" value="1"/>
</dbReference>
<dbReference type="Pfam" id="PF00999">
    <property type="entry name" value="Na_H_Exchanger"/>
    <property type="match status" value="1"/>
</dbReference>
<feature type="transmembrane region" description="Helical" evidence="10">
    <location>
        <begin position="198"/>
        <end position="221"/>
    </location>
</feature>
<feature type="transmembrane region" description="Helical" evidence="10">
    <location>
        <begin position="65"/>
        <end position="82"/>
    </location>
</feature>
<dbReference type="InterPro" id="IPR057290">
    <property type="entry name" value="CHX17_C"/>
</dbReference>
<keyword evidence="4 10" id="KW-0812">Transmembrane</keyword>
<evidence type="ECO:0000259" key="12">
    <source>
        <dbReference type="Pfam" id="PF23256"/>
    </source>
</evidence>
<evidence type="ECO:0000259" key="13">
    <source>
        <dbReference type="Pfam" id="PF23259"/>
    </source>
</evidence>
<keyword evidence="5" id="KW-0630">Potassium</keyword>
<evidence type="ECO:0000256" key="1">
    <source>
        <dbReference type="ARBA" id="ARBA00004141"/>
    </source>
</evidence>
<keyword evidence="3" id="KW-0633">Potassium transport</keyword>
<dbReference type="InterPro" id="IPR038770">
    <property type="entry name" value="Na+/solute_symporter_sf"/>
</dbReference>
<feature type="domain" description="Cation/H(+) antiporter C-terminal" evidence="13">
    <location>
        <begin position="627"/>
        <end position="766"/>
    </location>
</feature>
<evidence type="ECO:0000256" key="5">
    <source>
        <dbReference type="ARBA" id="ARBA00022958"/>
    </source>
</evidence>
<dbReference type="InterPro" id="IPR057291">
    <property type="entry name" value="CHX17_2nd"/>
</dbReference>
<keyword evidence="7" id="KW-0406">Ion transport</keyword>
<evidence type="ECO:0000256" key="8">
    <source>
        <dbReference type="ARBA" id="ARBA00023136"/>
    </source>
</evidence>
<accession>A0AAW2LRK8</accession>
<organism evidence="14">
    <name type="scientific">Sesamum calycinum</name>
    <dbReference type="NCBI Taxonomy" id="2727403"/>
    <lineage>
        <taxon>Eukaryota</taxon>
        <taxon>Viridiplantae</taxon>
        <taxon>Streptophyta</taxon>
        <taxon>Embryophyta</taxon>
        <taxon>Tracheophyta</taxon>
        <taxon>Spermatophyta</taxon>
        <taxon>Magnoliopsida</taxon>
        <taxon>eudicotyledons</taxon>
        <taxon>Gunneridae</taxon>
        <taxon>Pentapetalae</taxon>
        <taxon>asterids</taxon>
        <taxon>lamiids</taxon>
        <taxon>Lamiales</taxon>
        <taxon>Pedaliaceae</taxon>
        <taxon>Sesamum</taxon>
    </lineage>
</organism>
<dbReference type="InterPro" id="IPR050794">
    <property type="entry name" value="CPA2_transporter"/>
</dbReference>
<dbReference type="GO" id="GO:0015297">
    <property type="term" value="F:antiporter activity"/>
    <property type="evidence" value="ECO:0007669"/>
    <property type="project" value="InterPro"/>
</dbReference>
<reference evidence="14" key="2">
    <citation type="journal article" date="2024" name="Plant">
        <title>Genomic evolution and insights into agronomic trait innovations of Sesamum species.</title>
        <authorList>
            <person name="Miao H."/>
            <person name="Wang L."/>
            <person name="Qu L."/>
            <person name="Liu H."/>
            <person name="Sun Y."/>
            <person name="Le M."/>
            <person name="Wang Q."/>
            <person name="Wei S."/>
            <person name="Zheng Y."/>
            <person name="Lin W."/>
            <person name="Duan Y."/>
            <person name="Cao H."/>
            <person name="Xiong S."/>
            <person name="Wang X."/>
            <person name="Wei L."/>
            <person name="Li C."/>
            <person name="Ma Q."/>
            <person name="Ju M."/>
            <person name="Zhao R."/>
            <person name="Li G."/>
            <person name="Mu C."/>
            <person name="Tian Q."/>
            <person name="Mei H."/>
            <person name="Zhang T."/>
            <person name="Gao T."/>
            <person name="Zhang H."/>
        </authorList>
    </citation>
    <scope>NUCLEOTIDE SEQUENCE</scope>
    <source>
        <strain evidence="14">KEN8</strain>
    </source>
</reference>
<feature type="transmembrane region" description="Helical" evidence="10">
    <location>
        <begin position="346"/>
        <end position="367"/>
    </location>
</feature>
<dbReference type="GO" id="GO:0016020">
    <property type="term" value="C:membrane"/>
    <property type="evidence" value="ECO:0007669"/>
    <property type="project" value="UniProtKB-SubCell"/>
</dbReference>
<dbReference type="Pfam" id="PF23259">
    <property type="entry name" value="CHX17_C"/>
    <property type="match status" value="1"/>
</dbReference>
<evidence type="ECO:0000256" key="6">
    <source>
        <dbReference type="ARBA" id="ARBA00022989"/>
    </source>
</evidence>
<reference evidence="14" key="1">
    <citation type="submission" date="2020-06" db="EMBL/GenBank/DDBJ databases">
        <authorList>
            <person name="Li T."/>
            <person name="Hu X."/>
            <person name="Zhang T."/>
            <person name="Song X."/>
            <person name="Zhang H."/>
            <person name="Dai N."/>
            <person name="Sheng W."/>
            <person name="Hou X."/>
            <person name="Wei L."/>
        </authorList>
    </citation>
    <scope>NUCLEOTIDE SEQUENCE</scope>
    <source>
        <strain evidence="14">KEN8</strain>
        <tissue evidence="14">Leaf</tissue>
    </source>
</reference>
<evidence type="ECO:0000256" key="4">
    <source>
        <dbReference type="ARBA" id="ARBA00022692"/>
    </source>
</evidence>
<feature type="transmembrane region" description="Helical" evidence="10">
    <location>
        <begin position="379"/>
        <end position="398"/>
    </location>
</feature>
<dbReference type="InterPro" id="IPR006153">
    <property type="entry name" value="Cation/H_exchanger_TM"/>
</dbReference>
<dbReference type="GO" id="GO:0012505">
    <property type="term" value="C:endomembrane system"/>
    <property type="evidence" value="ECO:0007669"/>
    <property type="project" value="TreeGrafter"/>
</dbReference>
<proteinExistence type="inferred from homology"/>
<feature type="domain" description="Cation/H(+) antiporter central" evidence="12">
    <location>
        <begin position="537"/>
        <end position="611"/>
    </location>
</feature>
<evidence type="ECO:0000256" key="7">
    <source>
        <dbReference type="ARBA" id="ARBA00023065"/>
    </source>
</evidence>
<feature type="transmembrane region" description="Helical" evidence="10">
    <location>
        <begin position="227"/>
        <end position="248"/>
    </location>
</feature>
<evidence type="ECO:0000313" key="14">
    <source>
        <dbReference type="EMBL" id="KAL0321800.1"/>
    </source>
</evidence>
<dbReference type="GO" id="GO:1902600">
    <property type="term" value="P:proton transmembrane transport"/>
    <property type="evidence" value="ECO:0007669"/>
    <property type="project" value="InterPro"/>
</dbReference>
<feature type="transmembrane region" description="Helical" evidence="10">
    <location>
        <begin position="410"/>
        <end position="432"/>
    </location>
</feature>
<protein>
    <submittedName>
        <fullName evidence="14">Cation/H(+) antiporter 15</fullName>
    </submittedName>
</protein>
<dbReference type="EMBL" id="JACGWM010000016">
    <property type="protein sequence ID" value="KAL0321800.1"/>
    <property type="molecule type" value="Genomic_DNA"/>
</dbReference>
<dbReference type="Pfam" id="PF23256">
    <property type="entry name" value="CHX17_2nd"/>
    <property type="match status" value="1"/>
</dbReference>
<comment type="similarity">
    <text evidence="9">Belongs to the monovalent cation:proton antiporter 2 (CPA2) transporter (TC 2.A.37) family. CHX (TC 2.A.37.4) subfamily.</text>
</comment>
<evidence type="ECO:0000256" key="3">
    <source>
        <dbReference type="ARBA" id="ARBA00022538"/>
    </source>
</evidence>
<feature type="domain" description="Cation/H+ exchanger transmembrane" evidence="11">
    <location>
        <begin position="50"/>
        <end position="427"/>
    </location>
</feature>
<sequence>MSHEVSVGNEFIVCQYTDNIARFGTWIKRNPLNYAVPLILLQLSAISLASLLIEICLQPLGQSSIVAQILGGILFGPLVLGHEDIMGTALFPSRSVMTLETTATFGIVFFLFAIGVRMDTRRVVHPGRQALVLAVSTMPITLLFSLSLAIALRSYVRMDDSLANALPLLGASQCVTAFSNVSCLLIELKMASSEVGRIASSTAMLCDFMSTGILIVVSGIQQSGFDPVKSACAISVSMLFVAVMLCIIRPIVKGIVRRIPTLIPLQEHYVFFCFTGVLLSALVSEMIGQHFLLGPLVFGLVVPDGPPLGAPVISKLDLPIGKFFYPTFLTTSGLKTNIYKIHLRSLWIVAFLNLFSCLIKIGVVVLVSRFLNIYFHDSVVIGLIMNGKGICELLMFNMWRECGVLTDQEFALSVISVIGVTAIVTPLIKLLYNPSKRHFPLKRRTIQHTKHNTEFRILVCIKDQDNVPGVINLLEASDAREEAPVTVIAVLLEEPGGRATNMLLGHQLTRILQPNNSKSHHIINSLHQYELCNGRCVTTQVFSAISHFQTVHDDICRLALDQNATFLILPFHRHWAIDGSIGSTNRSMQNMNVRVLDSAPCSVGILVDRGILTGSLSILNNQSIYRVAVIYIGGPDDAESLCYGARMGRHNNVTLTIIRFLLYRCDSARERKQDNSLIDEVREANMGNKKFIYKEHVVKDGVGLATCLRSIDNCFDLMLVGRDHPTCEVLMGLGAWSECPELGVIGDILSSPDFESTASVLVVQQQRLHADKLRNRMMRPVVISHESVHDSGSNRSGTVSMT</sequence>
<dbReference type="GO" id="GO:0006813">
    <property type="term" value="P:potassium ion transport"/>
    <property type="evidence" value="ECO:0007669"/>
    <property type="project" value="UniProtKB-KW"/>
</dbReference>
<gene>
    <name evidence="14" type="ORF">Scaly_2476400</name>
</gene>
<keyword evidence="2" id="KW-0813">Transport</keyword>
<name>A0AAW2LRK8_9LAMI</name>
<comment type="subcellular location">
    <subcellularLocation>
        <location evidence="1">Membrane</location>
        <topology evidence="1">Multi-pass membrane protein</topology>
    </subcellularLocation>
</comment>
<comment type="caution">
    <text evidence="14">The sequence shown here is derived from an EMBL/GenBank/DDBJ whole genome shotgun (WGS) entry which is preliminary data.</text>
</comment>